<feature type="region of interest" description="Disordered" evidence="5">
    <location>
        <begin position="335"/>
        <end position="394"/>
    </location>
</feature>
<evidence type="ECO:0000256" key="3">
    <source>
        <dbReference type="ARBA" id="ARBA00022833"/>
    </source>
</evidence>
<dbReference type="SMART" id="SM00396">
    <property type="entry name" value="ZnF_UBR1"/>
    <property type="match status" value="1"/>
</dbReference>
<evidence type="ECO:0000256" key="1">
    <source>
        <dbReference type="ARBA" id="ARBA00022723"/>
    </source>
</evidence>
<feature type="domain" description="UBR-type" evidence="6">
    <location>
        <begin position="59"/>
        <end position="137"/>
    </location>
</feature>
<feature type="compositionally biased region" description="Polar residues" evidence="5">
    <location>
        <begin position="244"/>
        <end position="256"/>
    </location>
</feature>
<dbReference type="InterPro" id="IPR003126">
    <property type="entry name" value="Znf_UBR"/>
</dbReference>
<evidence type="ECO:0000256" key="4">
    <source>
        <dbReference type="PROSITE-ProRule" id="PRU00508"/>
    </source>
</evidence>
<keyword evidence="2" id="KW-0863">Zinc-finger</keyword>
<dbReference type="PROSITE" id="PS51157">
    <property type="entry name" value="ZF_UBR"/>
    <property type="match status" value="1"/>
</dbReference>
<evidence type="ECO:0000256" key="5">
    <source>
        <dbReference type="SAM" id="MobiDB-lite"/>
    </source>
</evidence>
<dbReference type="Pfam" id="PF02207">
    <property type="entry name" value="zf-UBR"/>
    <property type="match status" value="1"/>
</dbReference>
<dbReference type="AlphaFoldDB" id="A0A5N6KVL2"/>
<dbReference type="PANTHER" id="PTHR13513">
    <property type="entry name" value="E3 UBIQUITIN-PROTEIN LIGASE UBR7"/>
    <property type="match status" value="1"/>
</dbReference>
<dbReference type="PANTHER" id="PTHR13513:SF9">
    <property type="entry name" value="E3 UBIQUITIN-PROTEIN LIGASE UBR7-RELATED"/>
    <property type="match status" value="1"/>
</dbReference>
<feature type="compositionally biased region" description="Acidic residues" evidence="5">
    <location>
        <begin position="257"/>
        <end position="269"/>
    </location>
</feature>
<dbReference type="EMBL" id="VIBQ01000013">
    <property type="protein sequence ID" value="KAB8346318.1"/>
    <property type="molecule type" value="Genomic_DNA"/>
</dbReference>
<dbReference type="CDD" id="cd19677">
    <property type="entry name" value="UBR-box_UBR7"/>
    <property type="match status" value="1"/>
</dbReference>
<keyword evidence="3" id="KW-0862">Zinc</keyword>
<protein>
    <recommendedName>
        <fullName evidence="6">UBR-type domain-containing protein</fullName>
    </recommendedName>
</protein>
<feature type="region of interest" description="Disordered" evidence="5">
    <location>
        <begin position="216"/>
        <end position="278"/>
    </location>
</feature>
<dbReference type="InterPro" id="IPR047506">
    <property type="entry name" value="UBR7-like_UBR-box"/>
</dbReference>
<keyword evidence="8" id="KW-1185">Reference proteome</keyword>
<proteinExistence type="predicted"/>
<feature type="region of interest" description="Disordered" evidence="5">
    <location>
        <begin position="437"/>
        <end position="461"/>
    </location>
</feature>
<comment type="caution">
    <text evidence="7">The sequence shown here is derived from an EMBL/GenBank/DDBJ whole genome shotgun (WGS) entry which is preliminary data.</text>
</comment>
<sequence length="555" mass="59634">MAANTNGNAPNGNAINHATINRSNSISQASESSQTAQEYIRSQLQLEQDAREALPYQFDTCTKTLGPLRQTLFSCLTCNPPSADAGAPYQPAGVCYSCSISCHGEHELVELFARRDFECDCGTTRLPSTSPCCLRINGETGLKGGVHSEQPTPTNKYNQNYKNRFCGCGDTYDATTERGTMFQCLGLAAEEDGGCGEDWWHPECLLGLPRDLAPRTKATGNSIPEQSDLLSSTEEAAVTADKPTPTNKDGVTNENGGSDEAEPEPEPEDLPLPPGFPDEDSFEHLICFKCADAVSWIKAYAGRPGFLPAVLHATTSGPEVAAKQEDINPVAVAIAEAADDDSTNATSRKRKIDETGGADDEPAPPPKRLNSADGNDTEATNSAGTDPAKCSYPELPPSASFKASLFLEDDFRDHLCRCPTHFPLLKTLPFLLEEEETYEPPVSEGSDAVGADGTRSEGSRSLYDRGEAALSAVDRVRAIEGVMAYNHLRDKVKGFLKPFAESGKPVGAEDVKAYFEKLRGDDLQALREGRQATAASDEKDGGDDKGDNRKEQGGY</sequence>
<organism evidence="7 8">
    <name type="scientific">Carpinus fangiana</name>
    <dbReference type="NCBI Taxonomy" id="176857"/>
    <lineage>
        <taxon>Eukaryota</taxon>
        <taxon>Viridiplantae</taxon>
        <taxon>Streptophyta</taxon>
        <taxon>Embryophyta</taxon>
        <taxon>Tracheophyta</taxon>
        <taxon>Spermatophyta</taxon>
        <taxon>Magnoliopsida</taxon>
        <taxon>eudicotyledons</taxon>
        <taxon>Gunneridae</taxon>
        <taxon>Pentapetalae</taxon>
        <taxon>rosids</taxon>
        <taxon>fabids</taxon>
        <taxon>Fagales</taxon>
        <taxon>Betulaceae</taxon>
        <taxon>Carpinus</taxon>
    </lineage>
</organism>
<dbReference type="GO" id="GO:0061630">
    <property type="term" value="F:ubiquitin protein ligase activity"/>
    <property type="evidence" value="ECO:0007669"/>
    <property type="project" value="InterPro"/>
</dbReference>
<feature type="compositionally biased region" description="Polar residues" evidence="5">
    <location>
        <begin position="218"/>
        <end position="234"/>
    </location>
</feature>
<evidence type="ECO:0000259" key="6">
    <source>
        <dbReference type="PROSITE" id="PS51157"/>
    </source>
</evidence>
<accession>A0A5N6KVL2</accession>
<evidence type="ECO:0000256" key="2">
    <source>
        <dbReference type="ARBA" id="ARBA00022771"/>
    </source>
</evidence>
<reference evidence="7 8" key="1">
    <citation type="submission" date="2019-06" db="EMBL/GenBank/DDBJ databases">
        <title>A chromosomal-level reference genome of Carpinus fangiana (Coryloideae, Betulaceae).</title>
        <authorList>
            <person name="Yang X."/>
            <person name="Wang Z."/>
            <person name="Zhang L."/>
            <person name="Hao G."/>
            <person name="Liu J."/>
            <person name="Yang Y."/>
        </authorList>
    </citation>
    <scope>NUCLEOTIDE SEQUENCE [LARGE SCALE GENOMIC DNA]</scope>
    <source>
        <strain evidence="7">Cfa_2016G</strain>
        <tissue evidence="7">Leaf</tissue>
    </source>
</reference>
<feature type="compositionally biased region" description="Polar residues" evidence="5">
    <location>
        <begin position="372"/>
        <end position="384"/>
    </location>
</feature>
<evidence type="ECO:0000313" key="7">
    <source>
        <dbReference type="EMBL" id="KAB8346318.1"/>
    </source>
</evidence>
<evidence type="ECO:0000313" key="8">
    <source>
        <dbReference type="Proteomes" id="UP000327013"/>
    </source>
</evidence>
<gene>
    <name evidence="7" type="ORF">FH972_023362</name>
</gene>
<dbReference type="GO" id="GO:0005737">
    <property type="term" value="C:cytoplasm"/>
    <property type="evidence" value="ECO:0007669"/>
    <property type="project" value="TreeGrafter"/>
</dbReference>
<dbReference type="Proteomes" id="UP000327013">
    <property type="component" value="Unassembled WGS sequence"/>
</dbReference>
<feature type="region of interest" description="Disordered" evidence="5">
    <location>
        <begin position="527"/>
        <end position="555"/>
    </location>
</feature>
<dbReference type="InterPro" id="IPR040204">
    <property type="entry name" value="UBR7"/>
</dbReference>
<feature type="zinc finger region" description="UBR-type" evidence="4">
    <location>
        <begin position="59"/>
        <end position="137"/>
    </location>
</feature>
<keyword evidence="1" id="KW-0479">Metal-binding</keyword>
<dbReference type="OrthoDB" id="5795902at2759"/>
<dbReference type="GO" id="GO:0008270">
    <property type="term" value="F:zinc ion binding"/>
    <property type="evidence" value="ECO:0007669"/>
    <property type="project" value="UniProtKB-KW"/>
</dbReference>
<name>A0A5N6KVL2_9ROSI</name>